<feature type="compositionally biased region" description="Low complexity" evidence="2">
    <location>
        <begin position="65"/>
        <end position="89"/>
    </location>
</feature>
<dbReference type="Proteomes" id="UP001162373">
    <property type="component" value="Segment"/>
</dbReference>
<evidence type="ECO:0000313" key="4">
    <source>
        <dbReference type="Proteomes" id="UP001162373"/>
    </source>
</evidence>
<feature type="region of interest" description="Disordered" evidence="2">
    <location>
        <begin position="302"/>
        <end position="357"/>
    </location>
</feature>
<feature type="region of interest" description="Disordered" evidence="2">
    <location>
        <begin position="230"/>
        <end position="286"/>
    </location>
</feature>
<name>A0A385Z8T5_9VIRU</name>
<evidence type="ECO:0000256" key="2">
    <source>
        <dbReference type="SAM" id="MobiDB-lite"/>
    </source>
</evidence>
<feature type="compositionally biased region" description="Polar residues" evidence="2">
    <location>
        <begin position="261"/>
        <end position="282"/>
    </location>
</feature>
<dbReference type="Pfam" id="PF03251">
    <property type="entry name" value="Tymo_45kd_70kd"/>
    <property type="match status" value="1"/>
</dbReference>
<evidence type="ECO:0000256" key="1">
    <source>
        <dbReference type="ARBA" id="ARBA00008523"/>
    </source>
</evidence>
<feature type="region of interest" description="Disordered" evidence="2">
    <location>
        <begin position="27"/>
        <end position="89"/>
    </location>
</feature>
<feature type="compositionally biased region" description="Low complexity" evidence="2">
    <location>
        <begin position="571"/>
        <end position="592"/>
    </location>
</feature>
<sequence>MSHGFPISPRSSQLNYSSRCFYKSHSELRRGTSPRLSIPVPLAPPQRSHSLPSLLGHPKLRFRDNPPSSSNPQNSRDFSPVQPLVLPSPQPLHSHVHETLEVPQTCGLEPKLQRKLELSTHCGRHRPLPRDLSLLSLPLLRLHARRFNVFQSCSDFGSFPQLPKSRDSLLQLGGAPRSPLHRSLTLPRDLHLQNFRTNTPLCPGISPRRIVQSAPTSPVLAEDRFDSPLLPPTFCNQTGILGPRPLTPHPTWTPPRDQPCLQPSSSTRTHLSNPSKPSSTLHRPTLPNIRAQRQSGFIQNSRLPRAPSSHLPPTTPQTPACTNLSVQRPLHLHPGSANPTHVRPSRVRKNPKQQTRTFLGHSKRMGQSPNLCAFKRPPPPSGMLPFLLKPNREAKASFRPTLASISFGSHPIPFHVPSSPPLVQFQLPLPSPQATFHILEKALIPNFAIQLPPTDSTKLPSVESSLSHNSNKSTCSTDIGHFAPTSVETQHSPPPTILPGFGMAQTAYHATDSETKIDPPPTFSPNILTINLPPSLPSSNPPSPSRQLSSTPPPSTVPPPMELANLRGDESPVLSPISSPSSSNSGFFSASSPPRFPCYPPAPFSTFHTPPALTSPQLPPGSSTDQRSSVLQRLLELHLSHPYFDDDSSSLNSE</sequence>
<evidence type="ECO:0000313" key="3">
    <source>
        <dbReference type="EMBL" id="AYC35255.1"/>
    </source>
</evidence>
<proteinExistence type="inferred from homology"/>
<keyword evidence="4" id="KW-1185">Reference proteome</keyword>
<feature type="compositionally biased region" description="Pro residues" evidence="2">
    <location>
        <begin position="534"/>
        <end position="544"/>
    </location>
</feature>
<feature type="compositionally biased region" description="Polar residues" evidence="2">
    <location>
        <begin position="317"/>
        <end position="326"/>
    </location>
</feature>
<dbReference type="GeneID" id="80541197"/>
<feature type="compositionally biased region" description="Polar residues" evidence="2">
    <location>
        <begin position="458"/>
        <end position="477"/>
    </location>
</feature>
<protein>
    <submittedName>
        <fullName evidence="3">Putative movement protein</fullName>
    </submittedName>
</protein>
<dbReference type="EMBL" id="MH784952">
    <property type="protein sequence ID" value="AYC35255.1"/>
    <property type="molecule type" value="Genomic_RNA"/>
</dbReference>
<reference evidence="3" key="1">
    <citation type="submission" date="2018-08" db="EMBL/GenBank/DDBJ databases">
        <title>Identification of Naranjilla mild mosaic virus, a new tymovirus isolated from Solanum quitoense.</title>
        <authorList>
            <person name="Quito Avila D.F."/>
            <person name="Karasev A.V."/>
            <person name="Alvarez Quinto R.R."/>
            <person name="Cornejo Franco J.F."/>
            <person name="Mollov D."/>
        </authorList>
    </citation>
    <scope>NUCLEOTIDE SEQUENCE</scope>
    <source>
        <strain evidence="3">Nar-21</strain>
    </source>
</reference>
<accession>A0A385Z8T5</accession>
<dbReference type="InterPro" id="IPR004935">
    <property type="entry name" value="45/70kDa_tymovirus"/>
</dbReference>
<feature type="compositionally biased region" description="Pro residues" evidence="2">
    <location>
        <begin position="245"/>
        <end position="257"/>
    </location>
</feature>
<feature type="region of interest" description="Disordered" evidence="2">
    <location>
        <begin position="607"/>
        <end position="630"/>
    </location>
</feature>
<feature type="compositionally biased region" description="Pro residues" evidence="2">
    <location>
        <begin position="551"/>
        <end position="561"/>
    </location>
</feature>
<dbReference type="KEGG" id="vg:80541197"/>
<organism evidence="3 4">
    <name type="scientific">Naranjilla mild mosaic virus</name>
    <dbReference type="NCBI Taxonomy" id="2304463"/>
    <lineage>
        <taxon>Viruses</taxon>
        <taxon>Riboviria</taxon>
        <taxon>Orthornavirae</taxon>
        <taxon>Kitrinoviricota</taxon>
        <taxon>Alsuviricetes</taxon>
        <taxon>Tymovirales</taxon>
        <taxon>Tymoviridae</taxon>
        <taxon>Tymovirus</taxon>
        <taxon>Tymovirus quitoense</taxon>
    </lineage>
</organism>
<feature type="region of interest" description="Disordered" evidence="2">
    <location>
        <begin position="458"/>
        <end position="592"/>
    </location>
</feature>
<comment type="similarity">
    <text evidence="1">Belongs to the tymoviridae protein p69 family.</text>
</comment>
<dbReference type="RefSeq" id="YP_010802430.1">
    <property type="nucleotide sequence ID" value="NC_077017.1"/>
</dbReference>